<dbReference type="GO" id="GO:0006355">
    <property type="term" value="P:regulation of DNA-templated transcription"/>
    <property type="evidence" value="ECO:0007669"/>
    <property type="project" value="InterPro"/>
</dbReference>
<evidence type="ECO:0000256" key="3">
    <source>
        <dbReference type="ARBA" id="ARBA00022737"/>
    </source>
</evidence>
<proteinExistence type="inferred from homology"/>
<keyword evidence="8" id="KW-1133">Transmembrane helix</keyword>
<keyword evidence="11" id="KW-1185">Reference proteome</keyword>
<accession>A0A4Q8QCV1</accession>
<dbReference type="Pfam" id="PF13181">
    <property type="entry name" value="TPR_8"/>
    <property type="match status" value="1"/>
</dbReference>
<keyword evidence="8" id="KW-0812">Transmembrane</keyword>
<keyword evidence="2" id="KW-0963">Cytoplasm</keyword>
<comment type="caution">
    <text evidence="10">The sequence shown here is derived from an EMBL/GenBank/DDBJ whole genome shotgun (WGS) entry which is preliminary data.</text>
</comment>
<comment type="similarity">
    <text evidence="5">Belongs to the Rap family.</text>
</comment>
<evidence type="ECO:0000256" key="5">
    <source>
        <dbReference type="ARBA" id="ARBA00038253"/>
    </source>
</evidence>
<dbReference type="Pfam" id="PF13424">
    <property type="entry name" value="TPR_12"/>
    <property type="match status" value="1"/>
</dbReference>
<dbReference type="InterPro" id="IPR000792">
    <property type="entry name" value="Tscrpt_reg_LuxR_C"/>
</dbReference>
<dbReference type="OrthoDB" id="9810596at2"/>
<dbReference type="GO" id="GO:0005737">
    <property type="term" value="C:cytoplasm"/>
    <property type="evidence" value="ECO:0007669"/>
    <property type="project" value="UniProtKB-SubCell"/>
</dbReference>
<dbReference type="AlphaFoldDB" id="A0A4Q8QCV1"/>
<dbReference type="GO" id="GO:0003677">
    <property type="term" value="F:DNA binding"/>
    <property type="evidence" value="ECO:0007669"/>
    <property type="project" value="InterPro"/>
</dbReference>
<dbReference type="SUPFAM" id="SSF48452">
    <property type="entry name" value="TPR-like"/>
    <property type="match status" value="2"/>
</dbReference>
<dbReference type="Proteomes" id="UP000291981">
    <property type="component" value="Unassembled WGS sequence"/>
</dbReference>
<evidence type="ECO:0000256" key="4">
    <source>
        <dbReference type="ARBA" id="ARBA00022803"/>
    </source>
</evidence>
<organism evidence="10 11">
    <name type="scientific">Flagellimonas allohymeniacidonis</name>
    <dbReference type="NCBI Taxonomy" id="2517819"/>
    <lineage>
        <taxon>Bacteria</taxon>
        <taxon>Pseudomonadati</taxon>
        <taxon>Bacteroidota</taxon>
        <taxon>Flavobacteriia</taxon>
        <taxon>Flavobacteriales</taxon>
        <taxon>Flavobacteriaceae</taxon>
        <taxon>Flagellimonas</taxon>
    </lineage>
</organism>
<keyword evidence="3" id="KW-0677">Repeat</keyword>
<dbReference type="EMBL" id="SGIU01000001">
    <property type="protein sequence ID" value="TAI48252.1"/>
    <property type="molecule type" value="Genomic_DNA"/>
</dbReference>
<keyword evidence="8" id="KW-0472">Membrane</keyword>
<reference evidence="10 11" key="1">
    <citation type="submission" date="2019-02" db="EMBL/GenBank/DDBJ databases">
        <title>Draft genome sequence of Muricauda sp. 176CP4-71.</title>
        <authorList>
            <person name="Park J.-S."/>
        </authorList>
    </citation>
    <scope>NUCLEOTIDE SEQUENCE [LARGE SCALE GENOMIC DNA]</scope>
    <source>
        <strain evidence="10 11">176CP4-71</strain>
    </source>
</reference>
<evidence type="ECO:0000256" key="6">
    <source>
        <dbReference type="PROSITE-ProRule" id="PRU00339"/>
    </source>
</evidence>
<dbReference type="PANTHER" id="PTHR46630">
    <property type="entry name" value="TETRATRICOPEPTIDE REPEAT PROTEIN 29"/>
    <property type="match status" value="1"/>
</dbReference>
<evidence type="ECO:0000313" key="10">
    <source>
        <dbReference type="EMBL" id="TAI48252.1"/>
    </source>
</evidence>
<evidence type="ECO:0000313" key="11">
    <source>
        <dbReference type="Proteomes" id="UP000291981"/>
    </source>
</evidence>
<dbReference type="SUPFAM" id="SSF46894">
    <property type="entry name" value="C-terminal effector domain of the bipartite response regulators"/>
    <property type="match status" value="1"/>
</dbReference>
<keyword evidence="7" id="KW-0175">Coiled coil</keyword>
<dbReference type="Gene3D" id="1.10.10.10">
    <property type="entry name" value="Winged helix-like DNA-binding domain superfamily/Winged helix DNA-binding domain"/>
    <property type="match status" value="1"/>
</dbReference>
<dbReference type="InterPro" id="IPR051476">
    <property type="entry name" value="Bac_ResReg_Asp_Phosphatase"/>
</dbReference>
<dbReference type="Gene3D" id="1.25.40.10">
    <property type="entry name" value="Tetratricopeptide repeat domain"/>
    <property type="match status" value="3"/>
</dbReference>
<dbReference type="PROSITE" id="PS50005">
    <property type="entry name" value="TPR"/>
    <property type="match status" value="2"/>
</dbReference>
<feature type="transmembrane region" description="Helical" evidence="8">
    <location>
        <begin position="465"/>
        <end position="481"/>
    </location>
</feature>
<feature type="coiled-coil region" evidence="7">
    <location>
        <begin position="487"/>
        <end position="543"/>
    </location>
</feature>
<dbReference type="SMART" id="SM00421">
    <property type="entry name" value="HTH_LUXR"/>
    <property type="match status" value="1"/>
</dbReference>
<evidence type="ECO:0000259" key="9">
    <source>
        <dbReference type="SMART" id="SM00421"/>
    </source>
</evidence>
<keyword evidence="4 6" id="KW-0802">TPR repeat</keyword>
<dbReference type="PANTHER" id="PTHR46630:SF1">
    <property type="entry name" value="TETRATRICOPEPTIDE REPEAT PROTEIN 29"/>
    <property type="match status" value="1"/>
</dbReference>
<comment type="subcellular location">
    <subcellularLocation>
        <location evidence="1">Cytoplasm</location>
    </subcellularLocation>
</comment>
<feature type="repeat" description="TPR" evidence="6">
    <location>
        <begin position="265"/>
        <end position="298"/>
    </location>
</feature>
<name>A0A4Q8QCV1_9FLAO</name>
<dbReference type="InterPro" id="IPR036388">
    <property type="entry name" value="WH-like_DNA-bd_sf"/>
</dbReference>
<evidence type="ECO:0000256" key="2">
    <source>
        <dbReference type="ARBA" id="ARBA00022490"/>
    </source>
</evidence>
<feature type="repeat" description="TPR" evidence="6">
    <location>
        <begin position="345"/>
        <end position="378"/>
    </location>
</feature>
<feature type="domain" description="HTH luxR-type" evidence="9">
    <location>
        <begin position="579"/>
        <end position="636"/>
    </location>
</feature>
<evidence type="ECO:0000256" key="8">
    <source>
        <dbReference type="SAM" id="Phobius"/>
    </source>
</evidence>
<feature type="coiled-coil region" evidence="7">
    <location>
        <begin position="420"/>
        <end position="447"/>
    </location>
</feature>
<dbReference type="InterPro" id="IPR019734">
    <property type="entry name" value="TPR_rpt"/>
</dbReference>
<dbReference type="InterPro" id="IPR016032">
    <property type="entry name" value="Sig_transdc_resp-reg_C-effctor"/>
</dbReference>
<dbReference type="InterPro" id="IPR011990">
    <property type="entry name" value="TPR-like_helical_dom_sf"/>
</dbReference>
<evidence type="ECO:0000256" key="1">
    <source>
        <dbReference type="ARBA" id="ARBA00004496"/>
    </source>
</evidence>
<sequence>MLLFQKVDWNCLFLRDKPSTMKTSTLLFITLLFFCLPFIRAQDNQGLDSLLNAYKSLSDGLEKVKTAEAIFIETRRSSPELALEYLHKGLKLSEKISSKEDEAMALKNLGMYYKNYYLPDSVAYYFERAETASKKLESKQLLFGTLYEWTRFENLEGNFKKALDLSEKSVTVAKEMKNGEMLSDAFQRKSTIYLDKGEFKLAIEQLLNAVRVLDTLNQENPLKRAIVDVGIGRTEVLRNNSEEGLPYLFKGLEAFKELDHTNWLAITYMEIGSAYYHLKDYEKALENYQSSLDQSHKMKRDDFVAANYGNIGAVLMEQGRYDEALEYQFKSNDLSVKRGSINNQIISFNDIGSTYFLKADYPKSVTYFTKAIQLADSIGSIDNLADAFKERAEVYETMGNSYAALQDFKAYQNLNDSIFNETKSRQIEELKTQYETEKKEQQIVLQDREITVLEQKAEISNLQKILLAGLLVISFIGFYGIRQKMKRNRLEKEKVDAELAFKKKELTTHALHLAKKNEVLEGLKQKAKELKETEESKNGYQQLIRTIDFDLQDDNNWENFSRYFEEVHKDFNSNVKSKYPQVTSNELRLLALLKMNLSSKEIANILNISPEGIKKARYRLRKKLDITTEDSLQDLVLSL</sequence>
<protein>
    <submittedName>
        <fullName evidence="10">Tetratricopeptide repeat protein</fullName>
    </submittedName>
</protein>
<gene>
    <name evidence="10" type="ORF">EW142_00100</name>
</gene>
<dbReference type="SMART" id="SM00028">
    <property type="entry name" value="TPR"/>
    <property type="match status" value="6"/>
</dbReference>
<evidence type="ECO:0000256" key="7">
    <source>
        <dbReference type="SAM" id="Coils"/>
    </source>
</evidence>